<evidence type="ECO:0000256" key="5">
    <source>
        <dbReference type="ARBA" id="ARBA00022840"/>
    </source>
</evidence>
<dbReference type="PANTHER" id="PTHR43671:SF13">
    <property type="entry name" value="SERINE_THREONINE-PROTEIN KINASE NEK2"/>
    <property type="match status" value="1"/>
</dbReference>
<reference evidence="8 9" key="1">
    <citation type="submission" date="2017-08" db="EMBL/GenBank/DDBJ databases">
        <title>Infants hospitalized years apart are colonized by the same room-sourced microbial strains.</title>
        <authorList>
            <person name="Brooks B."/>
            <person name="Olm M.R."/>
            <person name="Firek B.A."/>
            <person name="Baker R."/>
            <person name="Thomas B.C."/>
            <person name="Morowitz M.J."/>
            <person name="Banfield J.F."/>
        </authorList>
    </citation>
    <scope>NUCLEOTIDE SEQUENCE [LARGE SCALE GENOMIC DNA]</scope>
    <source>
        <strain evidence="8">S2_003_000_R2_14</strain>
    </source>
</reference>
<dbReference type="AlphaFoldDB" id="A0A2W5T2A3"/>
<feature type="region of interest" description="Disordered" evidence="6">
    <location>
        <begin position="299"/>
        <end position="333"/>
    </location>
</feature>
<dbReference type="InterPro" id="IPR050660">
    <property type="entry name" value="NEK_Ser/Thr_kinase"/>
</dbReference>
<feature type="domain" description="Protein kinase" evidence="7">
    <location>
        <begin position="1"/>
        <end position="254"/>
    </location>
</feature>
<protein>
    <recommendedName>
        <fullName evidence="1">non-specific serine/threonine protein kinase</fullName>
        <ecNumber evidence="1">2.7.11.1</ecNumber>
    </recommendedName>
</protein>
<name>A0A2W5T2A3_9BACT</name>
<dbReference type="SUPFAM" id="SSF160246">
    <property type="entry name" value="EspE N-terminal domain-like"/>
    <property type="match status" value="1"/>
</dbReference>
<keyword evidence="4" id="KW-0418">Kinase</keyword>
<keyword evidence="2" id="KW-0808">Transferase</keyword>
<dbReference type="EC" id="2.7.11.1" evidence="1"/>
<evidence type="ECO:0000256" key="1">
    <source>
        <dbReference type="ARBA" id="ARBA00012513"/>
    </source>
</evidence>
<dbReference type="GO" id="GO:0005524">
    <property type="term" value="F:ATP binding"/>
    <property type="evidence" value="ECO:0007669"/>
    <property type="project" value="UniProtKB-KW"/>
</dbReference>
<proteinExistence type="predicted"/>
<dbReference type="InterPro" id="IPR037257">
    <property type="entry name" value="T2SS_E_N_sf"/>
</dbReference>
<dbReference type="InterPro" id="IPR007831">
    <property type="entry name" value="T2SS_GspE_N"/>
</dbReference>
<dbReference type="SUPFAM" id="SSF56112">
    <property type="entry name" value="Protein kinase-like (PK-like)"/>
    <property type="match status" value="1"/>
</dbReference>
<accession>A0A2W5T2A3</accession>
<keyword evidence="3" id="KW-0547">Nucleotide-binding</keyword>
<organism evidence="8 9">
    <name type="scientific">Archangium gephyra</name>
    <dbReference type="NCBI Taxonomy" id="48"/>
    <lineage>
        <taxon>Bacteria</taxon>
        <taxon>Pseudomonadati</taxon>
        <taxon>Myxococcota</taxon>
        <taxon>Myxococcia</taxon>
        <taxon>Myxococcales</taxon>
        <taxon>Cystobacterineae</taxon>
        <taxon>Archangiaceae</taxon>
        <taxon>Archangium</taxon>
    </lineage>
</organism>
<evidence type="ECO:0000256" key="6">
    <source>
        <dbReference type="SAM" id="MobiDB-lite"/>
    </source>
</evidence>
<evidence type="ECO:0000313" key="8">
    <source>
        <dbReference type="EMBL" id="PZR06993.1"/>
    </source>
</evidence>
<dbReference type="PROSITE" id="PS50011">
    <property type="entry name" value="PROTEIN_KINASE_DOM"/>
    <property type="match status" value="1"/>
</dbReference>
<gene>
    <name evidence="8" type="ORF">DI536_29450</name>
</gene>
<evidence type="ECO:0000256" key="2">
    <source>
        <dbReference type="ARBA" id="ARBA00022679"/>
    </source>
</evidence>
<dbReference type="InterPro" id="IPR000719">
    <property type="entry name" value="Prot_kinase_dom"/>
</dbReference>
<dbReference type="PANTHER" id="PTHR43671">
    <property type="entry name" value="SERINE/THREONINE-PROTEIN KINASE NEK"/>
    <property type="match status" value="1"/>
</dbReference>
<comment type="caution">
    <text evidence="8">The sequence shown here is derived from an EMBL/GenBank/DDBJ whole genome shotgun (WGS) entry which is preliminary data.</text>
</comment>
<dbReference type="Gene3D" id="3.30.300.160">
    <property type="entry name" value="Type II secretion system, protein E, N-terminal domain"/>
    <property type="match status" value="1"/>
</dbReference>
<dbReference type="Pfam" id="PF00069">
    <property type="entry name" value="Pkinase"/>
    <property type="match status" value="1"/>
</dbReference>
<dbReference type="Proteomes" id="UP000249061">
    <property type="component" value="Unassembled WGS sequence"/>
</dbReference>
<dbReference type="EMBL" id="QFQP01000035">
    <property type="protein sequence ID" value="PZR06993.1"/>
    <property type="molecule type" value="Genomic_DNA"/>
</dbReference>
<feature type="compositionally biased region" description="Pro residues" evidence="6">
    <location>
        <begin position="319"/>
        <end position="333"/>
    </location>
</feature>
<evidence type="ECO:0000313" key="9">
    <source>
        <dbReference type="Proteomes" id="UP000249061"/>
    </source>
</evidence>
<dbReference type="Pfam" id="PF05157">
    <property type="entry name" value="MshEN"/>
    <property type="match status" value="1"/>
</dbReference>
<dbReference type="InterPro" id="IPR011009">
    <property type="entry name" value="Kinase-like_dom_sf"/>
</dbReference>
<evidence type="ECO:0000259" key="7">
    <source>
        <dbReference type="PROSITE" id="PS50011"/>
    </source>
</evidence>
<keyword evidence="5" id="KW-0067">ATP-binding</keyword>
<dbReference type="GO" id="GO:0004674">
    <property type="term" value="F:protein serine/threonine kinase activity"/>
    <property type="evidence" value="ECO:0007669"/>
    <property type="project" value="UniProtKB-EC"/>
</dbReference>
<dbReference type="SMART" id="SM00220">
    <property type="entry name" value="S_TKc"/>
    <property type="match status" value="1"/>
</dbReference>
<dbReference type="Gene3D" id="1.10.510.10">
    <property type="entry name" value="Transferase(Phosphotransferase) domain 1"/>
    <property type="match status" value="1"/>
</dbReference>
<evidence type="ECO:0000256" key="4">
    <source>
        <dbReference type="ARBA" id="ARBA00022777"/>
    </source>
</evidence>
<sequence length="680" mass="72235">MTEYRLLRRTNGAGGLVECSCGRGPSTQPIFARRLTGVAGAEVARLVESQRTLRGARLVPVIDIGVDPEDTPWLITEGLEGESLRWVMTSLGAAKSFIKPHEGLAIIQRVAELMEPLHQRNLVHGDICPSTIFVGTRGEVSLLDAGIAATLGAHADLGPYRSESGSLAPEQLIGPATAATDVFRLGLVLYELSIGRPLFSGLSPAHVCHTVNGWMGLPRDKVKHVPEPWLSLLVTMLSVDPRTRPSMEEVSAVLSQAASTNGWKMGDSEIAELFVRSSRGRAPYFTDASPGTLLQLTSSMPAPSRPPSGTFERTVTPTGNPPVPSARAMTPPPGAVLARVTTRKMTREALEAVRLEDVAPTEPRPPETADFRVGSQLLERGAITAAQLQQARETSARFRIALTASLQRMGVDEDALVEVQAELTNTPSVTSKRMAEVEPGLDALSLIPAELSRRAQVVPLGLKGGTQLLVAMLEPLDTEAVSALKTALGGKGLVVFRAGPRALNAARMRLYGELPALEQATSPATAAAPELATRTIEALFKLQGARGFHAQALVNTAAALAAALDVDARGVEAVRLIAQALATAGLARNRNAWDVPRLVELQELIGFATDAEPYAEALHDFPAKLPPDPQTQAIVIAFSFAAQAGEPRPAGSRLGGALNGFKTRTQLPPELLEALMKALQ</sequence>
<evidence type="ECO:0000256" key="3">
    <source>
        <dbReference type="ARBA" id="ARBA00022741"/>
    </source>
</evidence>